<dbReference type="Proteomes" id="UP001501598">
    <property type="component" value="Unassembled WGS sequence"/>
</dbReference>
<dbReference type="InterPro" id="IPR011032">
    <property type="entry name" value="GroES-like_sf"/>
</dbReference>
<dbReference type="InterPro" id="IPR020843">
    <property type="entry name" value="ER"/>
</dbReference>
<keyword evidence="4 6" id="KW-0862">Zinc</keyword>
<evidence type="ECO:0000256" key="2">
    <source>
        <dbReference type="ARBA" id="ARBA00008072"/>
    </source>
</evidence>
<dbReference type="InterPro" id="IPR013149">
    <property type="entry name" value="ADH-like_C"/>
</dbReference>
<evidence type="ECO:0000256" key="1">
    <source>
        <dbReference type="ARBA" id="ARBA00001947"/>
    </source>
</evidence>
<comment type="cofactor">
    <cofactor evidence="1 6">
        <name>Zn(2+)</name>
        <dbReference type="ChEBI" id="CHEBI:29105"/>
    </cofactor>
</comment>
<dbReference type="InterPro" id="IPR002328">
    <property type="entry name" value="ADH_Zn_CS"/>
</dbReference>
<dbReference type="InterPro" id="IPR036291">
    <property type="entry name" value="NAD(P)-bd_dom_sf"/>
</dbReference>
<reference evidence="9" key="1">
    <citation type="journal article" date="2019" name="Int. J. Syst. Evol. Microbiol.">
        <title>The Global Catalogue of Microorganisms (GCM) 10K type strain sequencing project: providing services to taxonomists for standard genome sequencing and annotation.</title>
        <authorList>
            <consortium name="The Broad Institute Genomics Platform"/>
            <consortium name="The Broad Institute Genome Sequencing Center for Infectious Disease"/>
            <person name="Wu L."/>
            <person name="Ma J."/>
        </authorList>
    </citation>
    <scope>NUCLEOTIDE SEQUENCE [LARGE SCALE GENOMIC DNA]</scope>
    <source>
        <strain evidence="9">JCM 17906</strain>
    </source>
</reference>
<dbReference type="SUPFAM" id="SSF51735">
    <property type="entry name" value="NAD(P)-binding Rossmann-fold domains"/>
    <property type="match status" value="1"/>
</dbReference>
<dbReference type="Pfam" id="PF08240">
    <property type="entry name" value="ADH_N"/>
    <property type="match status" value="1"/>
</dbReference>
<dbReference type="SUPFAM" id="SSF50129">
    <property type="entry name" value="GroES-like"/>
    <property type="match status" value="1"/>
</dbReference>
<accession>A0ABP8RVN7</accession>
<proteinExistence type="inferred from homology"/>
<evidence type="ECO:0000256" key="3">
    <source>
        <dbReference type="ARBA" id="ARBA00022723"/>
    </source>
</evidence>
<evidence type="ECO:0000256" key="6">
    <source>
        <dbReference type="RuleBase" id="RU361277"/>
    </source>
</evidence>
<evidence type="ECO:0000256" key="5">
    <source>
        <dbReference type="ARBA" id="ARBA00023002"/>
    </source>
</evidence>
<keyword evidence="3 6" id="KW-0479">Metal-binding</keyword>
<evidence type="ECO:0000259" key="7">
    <source>
        <dbReference type="SMART" id="SM00829"/>
    </source>
</evidence>
<dbReference type="PANTHER" id="PTHR43350:SF21">
    <property type="entry name" value="S-NITROSOMYCOTHIOL REDUCTASE MSCR"/>
    <property type="match status" value="1"/>
</dbReference>
<evidence type="ECO:0000313" key="8">
    <source>
        <dbReference type="EMBL" id="GAA4548608.1"/>
    </source>
</evidence>
<organism evidence="8 9">
    <name type="scientific">Pseudonocardia xishanensis</name>
    <dbReference type="NCBI Taxonomy" id="630995"/>
    <lineage>
        <taxon>Bacteria</taxon>
        <taxon>Bacillati</taxon>
        <taxon>Actinomycetota</taxon>
        <taxon>Actinomycetes</taxon>
        <taxon>Pseudonocardiales</taxon>
        <taxon>Pseudonocardiaceae</taxon>
        <taxon>Pseudonocardia</taxon>
    </lineage>
</organism>
<evidence type="ECO:0000256" key="4">
    <source>
        <dbReference type="ARBA" id="ARBA00022833"/>
    </source>
</evidence>
<dbReference type="PROSITE" id="PS00059">
    <property type="entry name" value="ADH_ZINC"/>
    <property type="match status" value="1"/>
</dbReference>
<protein>
    <submittedName>
        <fullName evidence="8">Zn-dependent alcohol dehydrogenase</fullName>
    </submittedName>
</protein>
<dbReference type="RefSeq" id="WP_345419257.1">
    <property type="nucleotide sequence ID" value="NZ_BAABGT010000040.1"/>
</dbReference>
<evidence type="ECO:0000313" key="9">
    <source>
        <dbReference type="Proteomes" id="UP001501598"/>
    </source>
</evidence>
<gene>
    <name evidence="8" type="ORF">GCM10023175_35270</name>
</gene>
<dbReference type="Gene3D" id="3.90.180.10">
    <property type="entry name" value="Medium-chain alcohol dehydrogenases, catalytic domain"/>
    <property type="match status" value="1"/>
</dbReference>
<keyword evidence="5" id="KW-0560">Oxidoreductase</keyword>
<dbReference type="Pfam" id="PF00107">
    <property type="entry name" value="ADH_zinc_N"/>
    <property type="match status" value="1"/>
</dbReference>
<dbReference type="InterPro" id="IPR013154">
    <property type="entry name" value="ADH-like_N"/>
</dbReference>
<comment type="similarity">
    <text evidence="2 6">Belongs to the zinc-containing alcohol dehydrogenase family.</text>
</comment>
<dbReference type="Gene3D" id="3.40.50.720">
    <property type="entry name" value="NAD(P)-binding Rossmann-like Domain"/>
    <property type="match status" value="1"/>
</dbReference>
<keyword evidence="9" id="KW-1185">Reference proteome</keyword>
<feature type="domain" description="Enoyl reductase (ER)" evidence="7">
    <location>
        <begin position="15"/>
        <end position="361"/>
    </location>
</feature>
<dbReference type="SMART" id="SM00829">
    <property type="entry name" value="PKS_ER"/>
    <property type="match status" value="1"/>
</dbReference>
<sequence length="364" mass="37124">MSGTTVKGVVVQAEGEAPEVLELVLPEVGPRDVRVELTGAGLCHSDLSMLNGTLRPVFPLVLGHEAAGTVVEAGAGVSQVGVGDRVVINWAPACRRCWFCLRGEQWLCAESAPVASVPRGTLLDGTPLNVAMRIGAFAEQTVLPESAVVKLPTGIPDPVAALLGCAVLTGMGAVRNTADVRSGDTVLVLGLGGVGLSAVAGAALAGAARVIAADLHPEKEELARAMGATDFLVSGPSLTKDVRRLTGGIGADHALECVGSSRTIRAAWDATRRGGRAVVVGAGRVTDTLEFNAMELFGSARTLTSSVYGSSEPGRDIADIGALVAAGRLDLGPLVTHHTDLLGIGDALDRMASGEGGRTLITTH</sequence>
<name>A0ABP8RVN7_9PSEU</name>
<comment type="caution">
    <text evidence="8">The sequence shown here is derived from an EMBL/GenBank/DDBJ whole genome shotgun (WGS) entry which is preliminary data.</text>
</comment>
<dbReference type="PANTHER" id="PTHR43350">
    <property type="entry name" value="NAD-DEPENDENT ALCOHOL DEHYDROGENASE"/>
    <property type="match status" value="1"/>
</dbReference>
<dbReference type="EMBL" id="BAABGT010000040">
    <property type="protein sequence ID" value="GAA4548608.1"/>
    <property type="molecule type" value="Genomic_DNA"/>
</dbReference>